<sequence length="261" mass="27375">MLNYPGLCANTIADLLDRVRTNAPRVHVITNTVAQSFTANAVLAVGAVPSMTIAPEEAAQFSASANALLVNLGTLDEGRKAAIPLAWRAAQDAGNPIVLDPVFINRSPVRLKFAEELVEHRPTIVRVNPAELDALFGPKDGLLKLKEKGIAVALTGATDYIACPNQHFRLSNGHPVMSKVTATGCAGGAVLAAFLAVDEDHCRAAAAGLSVFNIAGEIAGEATTGPGSFVPAFLDTLYTLTPEQVETRLKLGTISSQGRNR</sequence>
<evidence type="ECO:0000256" key="1">
    <source>
        <dbReference type="ARBA" id="ARBA00001771"/>
    </source>
</evidence>
<dbReference type="RefSeq" id="WP_145341405.1">
    <property type="nucleotide sequence ID" value="NZ_SMLY01000085.1"/>
</dbReference>
<dbReference type="GO" id="GO:0009228">
    <property type="term" value="P:thiamine biosynthetic process"/>
    <property type="evidence" value="ECO:0007669"/>
    <property type="project" value="UniProtKB-KW"/>
</dbReference>
<dbReference type="CDD" id="cd01170">
    <property type="entry name" value="THZ_kinase"/>
    <property type="match status" value="1"/>
</dbReference>
<dbReference type="PRINTS" id="PR01099">
    <property type="entry name" value="HYETHTZKNASE"/>
</dbReference>
<evidence type="ECO:0000256" key="11">
    <source>
        <dbReference type="HAMAP-Rule" id="MF_00228"/>
    </source>
</evidence>
<evidence type="ECO:0000256" key="2">
    <source>
        <dbReference type="ARBA" id="ARBA00001946"/>
    </source>
</evidence>
<dbReference type="GO" id="GO:0004417">
    <property type="term" value="F:hydroxyethylthiazole kinase activity"/>
    <property type="evidence" value="ECO:0007669"/>
    <property type="project" value="UniProtKB-UniRule"/>
</dbReference>
<keyword evidence="4 11" id="KW-0808">Transferase</keyword>
<feature type="binding site" evidence="11">
    <location>
        <position position="51"/>
    </location>
    <ligand>
        <name>substrate</name>
    </ligand>
</feature>
<dbReference type="EC" id="2.7.1.50" evidence="11"/>
<evidence type="ECO:0000256" key="7">
    <source>
        <dbReference type="ARBA" id="ARBA00022777"/>
    </source>
</evidence>
<comment type="cofactor">
    <cofactor evidence="2 11">
        <name>Mg(2+)</name>
        <dbReference type="ChEBI" id="CHEBI:18420"/>
    </cofactor>
</comment>
<keyword evidence="13" id="KW-1185">Reference proteome</keyword>
<organism evidence="12 13">
    <name type="scientific">Roseibium hamelinense</name>
    <dbReference type="NCBI Taxonomy" id="150831"/>
    <lineage>
        <taxon>Bacteria</taxon>
        <taxon>Pseudomonadati</taxon>
        <taxon>Pseudomonadota</taxon>
        <taxon>Alphaproteobacteria</taxon>
        <taxon>Hyphomicrobiales</taxon>
        <taxon>Stappiaceae</taxon>
        <taxon>Roseibium</taxon>
    </lineage>
</organism>
<dbReference type="UniPathway" id="UPA00060">
    <property type="reaction ID" value="UER00139"/>
</dbReference>
<comment type="catalytic activity">
    <reaction evidence="1 11">
        <text>5-(2-hydroxyethyl)-4-methylthiazole + ATP = 4-methyl-5-(2-phosphooxyethyl)-thiazole + ADP + H(+)</text>
        <dbReference type="Rhea" id="RHEA:24212"/>
        <dbReference type="ChEBI" id="CHEBI:15378"/>
        <dbReference type="ChEBI" id="CHEBI:17957"/>
        <dbReference type="ChEBI" id="CHEBI:30616"/>
        <dbReference type="ChEBI" id="CHEBI:58296"/>
        <dbReference type="ChEBI" id="CHEBI:456216"/>
        <dbReference type="EC" id="2.7.1.50"/>
    </reaction>
</comment>
<dbReference type="Pfam" id="PF02110">
    <property type="entry name" value="HK"/>
    <property type="match status" value="2"/>
</dbReference>
<accession>A0A562TAT5</accession>
<dbReference type="SUPFAM" id="SSF53613">
    <property type="entry name" value="Ribokinase-like"/>
    <property type="match status" value="1"/>
</dbReference>
<keyword evidence="5 11" id="KW-0479">Metal-binding</keyword>
<gene>
    <name evidence="11" type="primary">thiM</name>
    <name evidence="12" type="ORF">JM93_01305</name>
</gene>
<reference evidence="12 13" key="1">
    <citation type="submission" date="2019-07" db="EMBL/GenBank/DDBJ databases">
        <title>Genomic Encyclopedia of Archaeal and Bacterial Type Strains, Phase II (KMG-II): from individual species to whole genera.</title>
        <authorList>
            <person name="Goeker M."/>
        </authorList>
    </citation>
    <scope>NUCLEOTIDE SEQUENCE [LARGE SCALE GENOMIC DNA]</scope>
    <source>
        <strain evidence="12 13">ATCC BAA-252</strain>
    </source>
</reference>
<comment type="caution">
    <text evidence="12">The sequence shown here is derived from an EMBL/GenBank/DDBJ whole genome shotgun (WGS) entry which is preliminary data.</text>
</comment>
<evidence type="ECO:0000256" key="10">
    <source>
        <dbReference type="ARBA" id="ARBA00022977"/>
    </source>
</evidence>
<dbReference type="EMBL" id="VLLF01000002">
    <property type="protein sequence ID" value="TWI90324.1"/>
    <property type="molecule type" value="Genomic_DNA"/>
</dbReference>
<evidence type="ECO:0000256" key="9">
    <source>
        <dbReference type="ARBA" id="ARBA00022842"/>
    </source>
</evidence>
<protein>
    <recommendedName>
        <fullName evidence="11">Hydroxyethylthiazole kinase</fullName>
        <ecNumber evidence="11">2.7.1.50</ecNumber>
    </recommendedName>
    <alternativeName>
        <fullName evidence="11">4-methyl-5-beta-hydroxyethylthiazole kinase</fullName>
        <shortName evidence="11">TH kinase</shortName>
        <shortName evidence="11">Thz kinase</shortName>
    </alternativeName>
</protein>
<dbReference type="PIRSF" id="PIRSF000513">
    <property type="entry name" value="Thz_kinase"/>
    <property type="match status" value="1"/>
</dbReference>
<name>A0A562TAT5_9HYPH</name>
<comment type="similarity">
    <text evidence="11">Belongs to the Thz kinase family.</text>
</comment>
<proteinExistence type="inferred from homology"/>
<dbReference type="InterPro" id="IPR029056">
    <property type="entry name" value="Ribokinase-like"/>
</dbReference>
<dbReference type="OrthoDB" id="8909021at2"/>
<evidence type="ECO:0000256" key="4">
    <source>
        <dbReference type="ARBA" id="ARBA00022679"/>
    </source>
</evidence>
<evidence type="ECO:0000256" key="5">
    <source>
        <dbReference type="ARBA" id="ARBA00022723"/>
    </source>
</evidence>
<keyword evidence="9 11" id="KW-0460">Magnesium</keyword>
<feature type="binding site" evidence="11">
    <location>
        <position position="126"/>
    </location>
    <ligand>
        <name>ATP</name>
        <dbReference type="ChEBI" id="CHEBI:30616"/>
    </ligand>
</feature>
<dbReference type="InterPro" id="IPR000417">
    <property type="entry name" value="Hyethyz_kinase"/>
</dbReference>
<evidence type="ECO:0000256" key="8">
    <source>
        <dbReference type="ARBA" id="ARBA00022840"/>
    </source>
</evidence>
<dbReference type="GO" id="GO:0000287">
    <property type="term" value="F:magnesium ion binding"/>
    <property type="evidence" value="ECO:0007669"/>
    <property type="project" value="UniProtKB-UniRule"/>
</dbReference>
<keyword evidence="7 11" id="KW-0418">Kinase</keyword>
<dbReference type="Proteomes" id="UP000320593">
    <property type="component" value="Unassembled WGS sequence"/>
</dbReference>
<evidence type="ECO:0000313" key="13">
    <source>
        <dbReference type="Proteomes" id="UP000320593"/>
    </source>
</evidence>
<dbReference type="NCBIfam" id="NF006830">
    <property type="entry name" value="PRK09355.1"/>
    <property type="match status" value="1"/>
</dbReference>
<feature type="binding site" evidence="11">
    <location>
        <position position="182"/>
    </location>
    <ligand>
        <name>substrate</name>
    </ligand>
</feature>
<evidence type="ECO:0000256" key="3">
    <source>
        <dbReference type="ARBA" id="ARBA00004868"/>
    </source>
</evidence>
<keyword evidence="8 11" id="KW-0067">ATP-binding</keyword>
<dbReference type="Gene3D" id="3.40.1190.20">
    <property type="match status" value="1"/>
</dbReference>
<dbReference type="GO" id="GO:0005524">
    <property type="term" value="F:ATP binding"/>
    <property type="evidence" value="ECO:0007669"/>
    <property type="project" value="UniProtKB-UniRule"/>
</dbReference>
<evidence type="ECO:0000256" key="6">
    <source>
        <dbReference type="ARBA" id="ARBA00022741"/>
    </source>
</evidence>
<dbReference type="AlphaFoldDB" id="A0A562TAT5"/>
<keyword evidence="10 11" id="KW-0784">Thiamine biosynthesis</keyword>
<dbReference type="GO" id="GO:0009229">
    <property type="term" value="P:thiamine diphosphate biosynthetic process"/>
    <property type="evidence" value="ECO:0007669"/>
    <property type="project" value="UniProtKB-UniRule"/>
</dbReference>
<feature type="binding site" evidence="11">
    <location>
        <position position="155"/>
    </location>
    <ligand>
        <name>ATP</name>
        <dbReference type="ChEBI" id="CHEBI:30616"/>
    </ligand>
</feature>
<evidence type="ECO:0000313" key="12">
    <source>
        <dbReference type="EMBL" id="TWI90324.1"/>
    </source>
</evidence>
<keyword evidence="6 11" id="KW-0547">Nucleotide-binding</keyword>
<comment type="function">
    <text evidence="11">Catalyzes the phosphorylation of the hydroxyl group of 4-methyl-5-beta-hydroxyethylthiazole (THZ).</text>
</comment>
<comment type="pathway">
    <text evidence="3 11">Cofactor biosynthesis; thiamine diphosphate biosynthesis; 4-methyl-5-(2-phosphoethyl)-thiazole from 5-(2-hydroxyethyl)-4-methylthiazole: step 1/1.</text>
</comment>
<dbReference type="HAMAP" id="MF_00228">
    <property type="entry name" value="Thz_kinase"/>
    <property type="match status" value="1"/>
</dbReference>